<evidence type="ECO:0000313" key="7">
    <source>
        <dbReference type="Proteomes" id="UP001524473"/>
    </source>
</evidence>
<organism evidence="6 7">
    <name type="scientific">Neglectibacter timonensis</name>
    <dbReference type="NCBI Taxonomy" id="1776382"/>
    <lineage>
        <taxon>Bacteria</taxon>
        <taxon>Bacillati</taxon>
        <taxon>Bacillota</taxon>
        <taxon>Clostridia</taxon>
        <taxon>Eubacteriales</taxon>
        <taxon>Oscillospiraceae</taxon>
        <taxon>Neglectibacter</taxon>
    </lineage>
</organism>
<keyword evidence="5" id="KW-0812">Transmembrane</keyword>
<keyword evidence="7" id="KW-1185">Reference proteome</keyword>
<sequence>MTMNKKTRNKLIIISVSIFAAAVAAVGIWLAVQYQNDRKTTEVVPVNQISTTYWGDQSNSSGMVASDYVQELYPSNDKIISEIFVQEGSTVAIGDKLLQYDKTKLELDVESKELAVKEADLKIDTAQKQLKKLQNTKPAPSSKPTTVPIPTAKPTVKPEPTIPPADVTLYSRLDLDSIPYAGTGTSDDPYIFLCTDDCTMTSDFLLWLLGTGTTPEPEPTPTPSPSPDDGSSDAESEPSSEEESEGEEDVFPTPEPSSKLVSPFAAIFEVREADSNYGDLLSAFQLDGTKLSAGFQISDTITGSNSLDSVADLFDAPKTNTDTEDKDDYDSMGYTAAELNKLIAEKKQEIKELQLQRKQAKLDLDRANLALENSTVLSNVDGVVKTLTDLDTAFANNAPFLVVSGDDKYYVNGVISENLLGSLRAGDSITANSWETGQMYNAQIVSISDYPLDAGNNYYYGGSGNPNSSSYEFTAVLDSGEGLRNGMYLDLTMNVKSSEENSDALYLWKPYLKDDESGTYVYKVGPDNRLLKQYVETGKSIYGGEYYEIKAGVTLEDYLAFPSTDVLVGSRVKLQDSGEEEFNPFGENSSSGTPESGTSSLESADNSSSLPDESGTEGEAPSTDANGGGGTVIGGADGGIYFKTENGGGVILD</sequence>
<feature type="region of interest" description="Disordered" evidence="4">
    <location>
        <begin position="578"/>
        <end position="653"/>
    </location>
</feature>
<accession>A0ABT1RUE8</accession>
<dbReference type="GeneID" id="90533473"/>
<protein>
    <recommendedName>
        <fullName evidence="8">Biotin/lipoyl-binding protein</fullName>
    </recommendedName>
</protein>
<evidence type="ECO:0008006" key="8">
    <source>
        <dbReference type="Google" id="ProtNLM"/>
    </source>
</evidence>
<feature type="transmembrane region" description="Helical" evidence="5">
    <location>
        <begin position="12"/>
        <end position="32"/>
    </location>
</feature>
<keyword evidence="5" id="KW-1133">Transmembrane helix</keyword>
<dbReference type="RefSeq" id="WP_147578618.1">
    <property type="nucleotide sequence ID" value="NZ_CABKVV010000014.1"/>
</dbReference>
<evidence type="ECO:0000256" key="2">
    <source>
        <dbReference type="ARBA" id="ARBA00023054"/>
    </source>
</evidence>
<feature type="compositionally biased region" description="Gly residues" evidence="4">
    <location>
        <begin position="626"/>
        <end position="638"/>
    </location>
</feature>
<feature type="coiled-coil region" evidence="3">
    <location>
        <begin position="336"/>
        <end position="370"/>
    </location>
</feature>
<proteinExistence type="predicted"/>
<feature type="compositionally biased region" description="Low complexity" evidence="4">
    <location>
        <begin position="586"/>
        <end position="609"/>
    </location>
</feature>
<dbReference type="PANTHER" id="PTHR32347">
    <property type="entry name" value="EFFLUX SYSTEM COMPONENT YKNX-RELATED"/>
    <property type="match status" value="1"/>
</dbReference>
<feature type="region of interest" description="Disordered" evidence="4">
    <location>
        <begin position="131"/>
        <end position="164"/>
    </location>
</feature>
<feature type="compositionally biased region" description="Acidic residues" evidence="4">
    <location>
        <begin position="230"/>
        <end position="250"/>
    </location>
</feature>
<feature type="compositionally biased region" description="Polar residues" evidence="4">
    <location>
        <begin position="131"/>
        <end position="145"/>
    </location>
</feature>
<feature type="region of interest" description="Disordered" evidence="4">
    <location>
        <begin position="210"/>
        <end position="258"/>
    </location>
</feature>
<comment type="caution">
    <text evidence="6">The sequence shown here is derived from an EMBL/GenBank/DDBJ whole genome shotgun (WGS) entry which is preliminary data.</text>
</comment>
<evidence type="ECO:0000313" key="6">
    <source>
        <dbReference type="EMBL" id="MCQ4838302.1"/>
    </source>
</evidence>
<evidence type="ECO:0000256" key="4">
    <source>
        <dbReference type="SAM" id="MobiDB-lite"/>
    </source>
</evidence>
<evidence type="ECO:0000256" key="5">
    <source>
        <dbReference type="SAM" id="Phobius"/>
    </source>
</evidence>
<evidence type="ECO:0000256" key="1">
    <source>
        <dbReference type="ARBA" id="ARBA00004196"/>
    </source>
</evidence>
<comment type="subcellular location">
    <subcellularLocation>
        <location evidence="1">Cell envelope</location>
    </subcellularLocation>
</comment>
<dbReference type="InterPro" id="IPR050465">
    <property type="entry name" value="UPF0194_transport"/>
</dbReference>
<reference evidence="6 7" key="1">
    <citation type="submission" date="2022-06" db="EMBL/GenBank/DDBJ databases">
        <title>Isolation of gut microbiota from human fecal samples.</title>
        <authorList>
            <person name="Pamer E.G."/>
            <person name="Barat B."/>
            <person name="Waligurski E."/>
            <person name="Medina S."/>
            <person name="Paddock L."/>
            <person name="Mostad J."/>
        </authorList>
    </citation>
    <scope>NUCLEOTIDE SEQUENCE [LARGE SCALE GENOMIC DNA]</scope>
    <source>
        <strain evidence="6 7">DFI.9.73</strain>
    </source>
</reference>
<keyword evidence="5" id="KW-0472">Membrane</keyword>
<dbReference type="Proteomes" id="UP001524473">
    <property type="component" value="Unassembled WGS sequence"/>
</dbReference>
<feature type="compositionally biased region" description="Pro residues" evidence="4">
    <location>
        <begin position="216"/>
        <end position="226"/>
    </location>
</feature>
<gene>
    <name evidence="6" type="ORF">NE695_00050</name>
</gene>
<dbReference type="PANTHER" id="PTHR32347:SF14">
    <property type="entry name" value="EFFLUX SYSTEM COMPONENT YKNX-RELATED"/>
    <property type="match status" value="1"/>
</dbReference>
<keyword evidence="2 3" id="KW-0175">Coiled coil</keyword>
<evidence type="ECO:0000256" key="3">
    <source>
        <dbReference type="SAM" id="Coils"/>
    </source>
</evidence>
<name>A0ABT1RUE8_9FIRM</name>
<dbReference type="EMBL" id="JANFZH010000001">
    <property type="protein sequence ID" value="MCQ4838302.1"/>
    <property type="molecule type" value="Genomic_DNA"/>
</dbReference>